<dbReference type="Pfam" id="PF01170">
    <property type="entry name" value="UPF0020"/>
    <property type="match status" value="1"/>
</dbReference>
<dbReference type="SUPFAM" id="SSF53335">
    <property type="entry name" value="S-adenosyl-L-methionine-dependent methyltransferases"/>
    <property type="match status" value="1"/>
</dbReference>
<name>A0A915SL62_9ARCH</name>
<dbReference type="InterPro" id="IPR000241">
    <property type="entry name" value="RlmKL-like_Mtase"/>
</dbReference>
<dbReference type="InterPro" id="IPR029063">
    <property type="entry name" value="SAM-dependent_MTases_sf"/>
</dbReference>
<accession>A0A915SL62</accession>
<feature type="domain" description="Ribosomal RNA large subunit methyltransferase K/L-like methyltransferase" evidence="1">
    <location>
        <begin position="84"/>
        <end position="205"/>
    </location>
</feature>
<dbReference type="Proteomes" id="UP001055553">
    <property type="component" value="Chromosome"/>
</dbReference>
<sequence length="288" mass="34990">MEKNYNVICESDIGLEEYILYEIKNILNKDINYDINIINNKINILLDLEEEDIIRLMYYSRTLDNIYKLGGSERIRINLSNRNYNIFNINRLKSTLVSKILYLSRIYEAKNILNLMDDGSFSIEEGILLKNIPVIFWKMKDIKYTIDFQIYNKVDKKIYCVHKDPNLLYKIEKNSEKALVDDITIFRRINIEWLDQKFKSESIDRIFVFKIKNRYELSKKEKYIFFQSDYLLRKGGKLYILLYNNINNYDQIIKNIIDYIKKYNIEYIRSYYIYNNNKKLLLLEFKKI</sequence>
<evidence type="ECO:0000259" key="1">
    <source>
        <dbReference type="Pfam" id="PF01170"/>
    </source>
</evidence>
<dbReference type="EMBL" id="AP019769">
    <property type="protein sequence ID" value="BBL45766.1"/>
    <property type="molecule type" value="Genomic_DNA"/>
</dbReference>
<dbReference type="GO" id="GO:0032259">
    <property type="term" value="P:methylation"/>
    <property type="evidence" value="ECO:0007669"/>
    <property type="project" value="UniProtKB-KW"/>
</dbReference>
<protein>
    <submittedName>
        <fullName evidence="2">RNA methylase</fullName>
    </submittedName>
</protein>
<organism evidence="2 3">
    <name type="scientific">Nanobdella aerobiophila</name>
    <dbReference type="NCBI Taxonomy" id="2586965"/>
    <lineage>
        <taxon>Archaea</taxon>
        <taxon>Nanobdellota</taxon>
        <taxon>Nanobdellia</taxon>
        <taxon>Nanobdellales</taxon>
        <taxon>Nanobdellaceae</taxon>
        <taxon>Nanobdella</taxon>
    </lineage>
</organism>
<dbReference type="KEGG" id="naer:MJ1_0619"/>
<gene>
    <name evidence="2" type="ORF">MJ1_0619</name>
</gene>
<dbReference type="AlphaFoldDB" id="A0A915SL62"/>
<keyword evidence="2" id="KW-0489">Methyltransferase</keyword>
<evidence type="ECO:0000313" key="2">
    <source>
        <dbReference type="EMBL" id="BBL45766.1"/>
    </source>
</evidence>
<proteinExistence type="predicted"/>
<evidence type="ECO:0000313" key="3">
    <source>
        <dbReference type="Proteomes" id="UP001055553"/>
    </source>
</evidence>
<keyword evidence="3" id="KW-1185">Reference proteome</keyword>
<keyword evidence="2" id="KW-0808">Transferase</keyword>
<dbReference type="GO" id="GO:0008168">
    <property type="term" value="F:methyltransferase activity"/>
    <property type="evidence" value="ECO:0007669"/>
    <property type="project" value="UniProtKB-KW"/>
</dbReference>
<reference evidence="3" key="1">
    <citation type="journal article" date="2022" name="Int. J. Syst. Evol. Microbiol.">
        <title>Nanobdella aerobiophila gen. nov., sp. nov., a thermoacidophilic, obligate ectosymbiotic archaeon, and proposal of Nanobdellaceae fam. nov., Nanobdellales ord. nov. and Nanobdellia class. nov.</title>
        <authorList>
            <person name="Kato S."/>
            <person name="Ogasawara A."/>
            <person name="Itoh T."/>
            <person name="Sakai H.D."/>
            <person name="Shimizu M."/>
            <person name="Yuki M."/>
            <person name="Kaneko M."/>
            <person name="Takashina T."/>
            <person name="Ohkuma M."/>
        </authorList>
    </citation>
    <scope>NUCLEOTIDE SEQUENCE [LARGE SCALE GENOMIC DNA]</scope>
    <source>
        <strain evidence="3">MJ1</strain>
    </source>
</reference>